<feature type="region of interest" description="Disordered" evidence="1">
    <location>
        <begin position="83"/>
        <end position="153"/>
    </location>
</feature>
<gene>
    <name evidence="2" type="ORF">GOP47_0024009</name>
</gene>
<feature type="compositionally biased region" description="Acidic residues" evidence="1">
    <location>
        <begin position="99"/>
        <end position="108"/>
    </location>
</feature>
<evidence type="ECO:0000313" key="3">
    <source>
        <dbReference type="Proteomes" id="UP000886520"/>
    </source>
</evidence>
<dbReference type="Proteomes" id="UP000886520">
    <property type="component" value="Chromosome 23"/>
</dbReference>
<accession>A0A9D4U4M2</accession>
<keyword evidence="3" id="KW-1185">Reference proteome</keyword>
<evidence type="ECO:0000256" key="1">
    <source>
        <dbReference type="SAM" id="MobiDB-lite"/>
    </source>
</evidence>
<feature type="compositionally biased region" description="Acidic residues" evidence="1">
    <location>
        <begin position="121"/>
        <end position="137"/>
    </location>
</feature>
<protein>
    <submittedName>
        <fullName evidence="2">Uncharacterized protein</fullName>
    </submittedName>
</protein>
<reference evidence="2" key="1">
    <citation type="submission" date="2021-01" db="EMBL/GenBank/DDBJ databases">
        <title>Adiantum capillus-veneris genome.</title>
        <authorList>
            <person name="Fang Y."/>
            <person name="Liao Q."/>
        </authorList>
    </citation>
    <scope>NUCLEOTIDE SEQUENCE</scope>
    <source>
        <strain evidence="2">H3</strain>
        <tissue evidence="2">Leaf</tissue>
    </source>
</reference>
<comment type="caution">
    <text evidence="2">The sequence shown here is derived from an EMBL/GenBank/DDBJ whole genome shotgun (WGS) entry which is preliminary data.</text>
</comment>
<dbReference type="AlphaFoldDB" id="A0A9D4U4M2"/>
<evidence type="ECO:0000313" key="2">
    <source>
        <dbReference type="EMBL" id="KAI5061504.1"/>
    </source>
</evidence>
<sequence length="177" mass="20464">MEAKKVAEDRNAETENQMAIIRKVHQVAMENQRWMQAQLDELLMQSLLAPQPSAQPTQSIEGQEMLRELEALKKEVAELKEQRELMTATTAQASRTDFEEMPEMEQTEAMDTQEPTQIEEPMAEEPSGEMAAETEDNELLRTMQQKVEEEQEPTIKAYKKWEYEVVSVAVKQYKNAQ</sequence>
<proteinExistence type="predicted"/>
<dbReference type="EMBL" id="JABFUD020000023">
    <property type="protein sequence ID" value="KAI5061504.1"/>
    <property type="molecule type" value="Genomic_DNA"/>
</dbReference>
<organism evidence="2 3">
    <name type="scientific">Adiantum capillus-veneris</name>
    <name type="common">Maidenhair fern</name>
    <dbReference type="NCBI Taxonomy" id="13818"/>
    <lineage>
        <taxon>Eukaryota</taxon>
        <taxon>Viridiplantae</taxon>
        <taxon>Streptophyta</taxon>
        <taxon>Embryophyta</taxon>
        <taxon>Tracheophyta</taxon>
        <taxon>Polypodiopsida</taxon>
        <taxon>Polypodiidae</taxon>
        <taxon>Polypodiales</taxon>
        <taxon>Pteridineae</taxon>
        <taxon>Pteridaceae</taxon>
        <taxon>Vittarioideae</taxon>
        <taxon>Adiantum</taxon>
    </lineage>
</organism>
<name>A0A9D4U4M2_ADICA</name>